<accession>A0ABP7HSH4</accession>
<reference evidence="3" key="1">
    <citation type="journal article" date="2019" name="Int. J. Syst. Evol. Microbiol.">
        <title>The Global Catalogue of Microorganisms (GCM) 10K type strain sequencing project: providing services to taxonomists for standard genome sequencing and annotation.</title>
        <authorList>
            <consortium name="The Broad Institute Genomics Platform"/>
            <consortium name="The Broad Institute Genome Sequencing Center for Infectious Disease"/>
            <person name="Wu L."/>
            <person name="Ma J."/>
        </authorList>
    </citation>
    <scope>NUCLEOTIDE SEQUENCE [LARGE SCALE GENOMIC DNA]</scope>
    <source>
        <strain evidence="3">JCM 16908</strain>
    </source>
</reference>
<dbReference type="Proteomes" id="UP001500888">
    <property type="component" value="Unassembled WGS sequence"/>
</dbReference>
<dbReference type="EMBL" id="BAAAZR010000002">
    <property type="protein sequence ID" value="GAA3800382.1"/>
    <property type="molecule type" value="Genomic_DNA"/>
</dbReference>
<sequence length="69" mass="7265">MSRANGGNTDSRPSTVISTGEMAVVLGALTVVVADMTAPIGRWDERRRFAGTGGGLRGLQGRVPVRLRL</sequence>
<evidence type="ECO:0000256" key="1">
    <source>
        <dbReference type="SAM" id="Phobius"/>
    </source>
</evidence>
<keyword evidence="1" id="KW-0812">Transmembrane</keyword>
<comment type="caution">
    <text evidence="2">The sequence shown here is derived from an EMBL/GenBank/DDBJ whole genome shotgun (WGS) entry which is preliminary data.</text>
</comment>
<keyword evidence="3" id="KW-1185">Reference proteome</keyword>
<proteinExistence type="predicted"/>
<keyword evidence="1" id="KW-1133">Transmembrane helix</keyword>
<feature type="transmembrane region" description="Helical" evidence="1">
    <location>
        <begin position="20"/>
        <end position="38"/>
    </location>
</feature>
<gene>
    <name evidence="2" type="ORF">GCM10022226_19970</name>
</gene>
<evidence type="ECO:0000313" key="3">
    <source>
        <dbReference type="Proteomes" id="UP001500888"/>
    </source>
</evidence>
<evidence type="ECO:0000313" key="2">
    <source>
        <dbReference type="EMBL" id="GAA3800382.1"/>
    </source>
</evidence>
<keyword evidence="1" id="KW-0472">Membrane</keyword>
<protein>
    <submittedName>
        <fullName evidence="2">Uncharacterized protein</fullName>
    </submittedName>
</protein>
<name>A0ABP7HSH4_9ACTN</name>
<organism evidence="2 3">
    <name type="scientific">Sphaerisporangium flaviroseum</name>
    <dbReference type="NCBI Taxonomy" id="509199"/>
    <lineage>
        <taxon>Bacteria</taxon>
        <taxon>Bacillati</taxon>
        <taxon>Actinomycetota</taxon>
        <taxon>Actinomycetes</taxon>
        <taxon>Streptosporangiales</taxon>
        <taxon>Streptosporangiaceae</taxon>
        <taxon>Sphaerisporangium</taxon>
    </lineage>
</organism>